<keyword evidence="8" id="KW-1185">Reference proteome</keyword>
<name>A0A0D2H0C2_9EURO</name>
<keyword evidence="5" id="KW-0539">Nucleus</keyword>
<dbReference type="InterPro" id="IPR052073">
    <property type="entry name" value="Amide_Lactam_Regulators"/>
</dbReference>
<dbReference type="EMBL" id="KN847479">
    <property type="protein sequence ID" value="KIX03873.1"/>
    <property type="molecule type" value="Genomic_DNA"/>
</dbReference>
<dbReference type="GeneID" id="25295497"/>
<evidence type="ECO:0000256" key="3">
    <source>
        <dbReference type="ARBA" id="ARBA00023125"/>
    </source>
</evidence>
<dbReference type="AlphaFoldDB" id="A0A0D2H0C2"/>
<dbReference type="CDD" id="cd12148">
    <property type="entry name" value="fungal_TF_MHR"/>
    <property type="match status" value="1"/>
</dbReference>
<dbReference type="SMART" id="SM00906">
    <property type="entry name" value="Fungal_trans"/>
    <property type="match status" value="1"/>
</dbReference>
<keyword evidence="1" id="KW-0862">Zinc</keyword>
<dbReference type="VEuPathDB" id="FungiDB:Z518_07426"/>
<dbReference type="GO" id="GO:0003677">
    <property type="term" value="F:DNA binding"/>
    <property type="evidence" value="ECO:0007669"/>
    <property type="project" value="UniProtKB-KW"/>
</dbReference>
<sequence>MPGQASNVEDQEQGYLGQSGFMHIFRPSQSSPILNPSPSQALDLTRLTISPVLRQGFAETYLEYCYPWCPVLEHEDLHSGGPFSKSLLLQQALALLGSIINPPRLRHDSPQTYYERFKSLFHRNHERNALVRIVAITLVYWWCAGPPNLVSMDSQYWWNSVAVRMAQEIGLHREPSSGYTSRPGETASLRRRIWWTLFGRPCIIHPDDCDVRLPTIEDFPHAATSRAELFINWVKICAVVGDVSRYLVQRTESTPFPFDLAQRLIEWVQALPAHLRLPFGTDQASRFDRLLYQLHLPHLGAITLLYVSPSAQSLPKAYTAAILSASCVARIVEDYLVRGSIRFPNGVAGWYNSIAILALLHARRVRSLEPGASEQIDVLYLALKEMAKLWHSSKMFLIGFDKLLKDSHPPINRTMANNAERGSGLDELTVENGVNPRDFFPTTTVEISQIFKVLLTENPPSTFRGAKWTNDLSMQLHDLFDQPYDEFNFDALMTYTRPPEEFH</sequence>
<dbReference type="Pfam" id="PF04082">
    <property type="entry name" value="Fungal_trans"/>
    <property type="match status" value="1"/>
</dbReference>
<dbReference type="Proteomes" id="UP000053617">
    <property type="component" value="Unassembled WGS sequence"/>
</dbReference>
<dbReference type="HOGENOM" id="CLU_007427_1_1_1"/>
<evidence type="ECO:0000259" key="6">
    <source>
        <dbReference type="SMART" id="SM00906"/>
    </source>
</evidence>
<dbReference type="InterPro" id="IPR007219">
    <property type="entry name" value="XnlR_reg_dom"/>
</dbReference>
<accession>A0A0D2H0C2</accession>
<evidence type="ECO:0000256" key="1">
    <source>
        <dbReference type="ARBA" id="ARBA00022833"/>
    </source>
</evidence>
<keyword evidence="4" id="KW-0804">Transcription</keyword>
<dbReference type="PANTHER" id="PTHR47171:SF5">
    <property type="entry name" value="ZN(II)2CYS6 TRANSCRIPTION FACTOR (EUROFUNG)"/>
    <property type="match status" value="1"/>
</dbReference>
<proteinExistence type="predicted"/>
<reference evidence="7 8" key="1">
    <citation type="submission" date="2015-01" db="EMBL/GenBank/DDBJ databases">
        <title>The Genome Sequence of Rhinocladiella mackenzie CBS 650.93.</title>
        <authorList>
            <consortium name="The Broad Institute Genomics Platform"/>
            <person name="Cuomo C."/>
            <person name="de Hoog S."/>
            <person name="Gorbushina A."/>
            <person name="Stielow B."/>
            <person name="Teixiera M."/>
            <person name="Abouelleil A."/>
            <person name="Chapman S.B."/>
            <person name="Priest M."/>
            <person name="Young S.K."/>
            <person name="Wortman J."/>
            <person name="Nusbaum C."/>
            <person name="Birren B."/>
        </authorList>
    </citation>
    <scope>NUCLEOTIDE SEQUENCE [LARGE SCALE GENOMIC DNA]</scope>
    <source>
        <strain evidence="7 8">CBS 650.93</strain>
    </source>
</reference>
<gene>
    <name evidence="7" type="ORF">Z518_07426</name>
</gene>
<keyword evidence="2" id="KW-0805">Transcription regulation</keyword>
<evidence type="ECO:0000256" key="4">
    <source>
        <dbReference type="ARBA" id="ARBA00023163"/>
    </source>
</evidence>
<evidence type="ECO:0000256" key="2">
    <source>
        <dbReference type="ARBA" id="ARBA00023015"/>
    </source>
</evidence>
<dbReference type="GO" id="GO:0008270">
    <property type="term" value="F:zinc ion binding"/>
    <property type="evidence" value="ECO:0007669"/>
    <property type="project" value="InterPro"/>
</dbReference>
<dbReference type="RefSeq" id="XP_013271009.1">
    <property type="nucleotide sequence ID" value="XM_013415555.1"/>
</dbReference>
<organism evidence="7 8">
    <name type="scientific">Rhinocladiella mackenziei CBS 650.93</name>
    <dbReference type="NCBI Taxonomy" id="1442369"/>
    <lineage>
        <taxon>Eukaryota</taxon>
        <taxon>Fungi</taxon>
        <taxon>Dikarya</taxon>
        <taxon>Ascomycota</taxon>
        <taxon>Pezizomycotina</taxon>
        <taxon>Eurotiomycetes</taxon>
        <taxon>Chaetothyriomycetidae</taxon>
        <taxon>Chaetothyriales</taxon>
        <taxon>Herpotrichiellaceae</taxon>
        <taxon>Rhinocladiella</taxon>
    </lineage>
</organism>
<evidence type="ECO:0000313" key="7">
    <source>
        <dbReference type="EMBL" id="KIX03873.1"/>
    </source>
</evidence>
<dbReference type="PANTHER" id="PTHR47171">
    <property type="entry name" value="FARA-RELATED"/>
    <property type="match status" value="1"/>
</dbReference>
<protein>
    <recommendedName>
        <fullName evidence="6">Xylanolytic transcriptional activator regulatory domain-containing protein</fullName>
    </recommendedName>
</protein>
<keyword evidence="3" id="KW-0238">DNA-binding</keyword>
<evidence type="ECO:0000256" key="5">
    <source>
        <dbReference type="ARBA" id="ARBA00023242"/>
    </source>
</evidence>
<evidence type="ECO:0000313" key="8">
    <source>
        <dbReference type="Proteomes" id="UP000053617"/>
    </source>
</evidence>
<dbReference type="OrthoDB" id="39175at2759"/>
<dbReference type="GO" id="GO:0006351">
    <property type="term" value="P:DNA-templated transcription"/>
    <property type="evidence" value="ECO:0007669"/>
    <property type="project" value="InterPro"/>
</dbReference>
<feature type="domain" description="Xylanolytic transcriptional activator regulatory" evidence="6">
    <location>
        <begin position="155"/>
        <end position="220"/>
    </location>
</feature>